<sequence length="90" mass="9876">MNAPLTEFEKRIASIARRYCRLSSGEDADGQRIALADFLCGIRDAAATQIDDAGGDPEYLQDEDAICASVRAAMQEPIDQDEIRRERSAA</sequence>
<organism evidence="1 2">
    <name type="scientific">Pararhizobium mangrovi</name>
    <dbReference type="NCBI Taxonomy" id="2590452"/>
    <lineage>
        <taxon>Bacteria</taxon>
        <taxon>Pseudomonadati</taxon>
        <taxon>Pseudomonadota</taxon>
        <taxon>Alphaproteobacteria</taxon>
        <taxon>Hyphomicrobiales</taxon>
        <taxon>Rhizobiaceae</taxon>
        <taxon>Rhizobium/Agrobacterium group</taxon>
        <taxon>Pararhizobium</taxon>
    </lineage>
</organism>
<evidence type="ECO:0000313" key="2">
    <source>
        <dbReference type="Proteomes" id="UP000320314"/>
    </source>
</evidence>
<dbReference type="RefSeq" id="WP_141167630.1">
    <property type="nucleotide sequence ID" value="NZ_VHLH01000026.1"/>
</dbReference>
<gene>
    <name evidence="1" type="ORF">FJU11_13675</name>
</gene>
<protein>
    <submittedName>
        <fullName evidence="1">Uncharacterized protein</fullName>
    </submittedName>
</protein>
<reference evidence="1 2" key="1">
    <citation type="submission" date="2019-06" db="EMBL/GenBank/DDBJ databases">
        <authorList>
            <person name="Li M."/>
        </authorList>
    </citation>
    <scope>NUCLEOTIDE SEQUENCE [LARGE SCALE GENOMIC DNA]</scope>
    <source>
        <strain evidence="1 2">BGMRC6574</strain>
    </source>
</reference>
<evidence type="ECO:0000313" key="1">
    <source>
        <dbReference type="EMBL" id="TPW26850.1"/>
    </source>
</evidence>
<dbReference type="Proteomes" id="UP000320314">
    <property type="component" value="Unassembled WGS sequence"/>
</dbReference>
<dbReference type="AlphaFoldDB" id="A0A506TZC7"/>
<name>A0A506TZC7_9HYPH</name>
<comment type="caution">
    <text evidence="1">The sequence shown here is derived from an EMBL/GenBank/DDBJ whole genome shotgun (WGS) entry which is preliminary data.</text>
</comment>
<accession>A0A506TZC7</accession>
<keyword evidence="2" id="KW-1185">Reference proteome</keyword>
<dbReference type="EMBL" id="VHLH01000026">
    <property type="protein sequence ID" value="TPW26850.1"/>
    <property type="molecule type" value="Genomic_DNA"/>
</dbReference>
<proteinExistence type="predicted"/>